<dbReference type="Proteomes" id="UP001447188">
    <property type="component" value="Unassembled WGS sequence"/>
</dbReference>
<organism evidence="5 6">
    <name type="scientific">Discina gigas</name>
    <dbReference type="NCBI Taxonomy" id="1032678"/>
    <lineage>
        <taxon>Eukaryota</taxon>
        <taxon>Fungi</taxon>
        <taxon>Dikarya</taxon>
        <taxon>Ascomycota</taxon>
        <taxon>Pezizomycotina</taxon>
        <taxon>Pezizomycetes</taxon>
        <taxon>Pezizales</taxon>
        <taxon>Discinaceae</taxon>
        <taxon>Discina</taxon>
    </lineage>
</organism>
<evidence type="ECO:0000256" key="1">
    <source>
        <dbReference type="ARBA" id="ARBA00001933"/>
    </source>
</evidence>
<dbReference type="CDD" id="cd01562">
    <property type="entry name" value="Thr-dehyd"/>
    <property type="match status" value="1"/>
</dbReference>
<evidence type="ECO:0000313" key="6">
    <source>
        <dbReference type="Proteomes" id="UP001447188"/>
    </source>
</evidence>
<dbReference type="Pfam" id="PF00291">
    <property type="entry name" value="PALP"/>
    <property type="match status" value="1"/>
</dbReference>
<evidence type="ECO:0000313" key="5">
    <source>
        <dbReference type="EMBL" id="KAL0639327.1"/>
    </source>
</evidence>
<evidence type="ECO:0000256" key="2">
    <source>
        <dbReference type="ARBA" id="ARBA00010869"/>
    </source>
</evidence>
<gene>
    <name evidence="5" type="ORF">Q9L58_001553</name>
</gene>
<comment type="cofactor">
    <cofactor evidence="1">
        <name>pyridoxal 5'-phosphate</name>
        <dbReference type="ChEBI" id="CHEBI:597326"/>
    </cofactor>
</comment>
<feature type="domain" description="Tryptophan synthase beta chain-like PALP" evidence="4">
    <location>
        <begin position="22"/>
        <end position="307"/>
    </location>
</feature>
<dbReference type="InterPro" id="IPR036052">
    <property type="entry name" value="TrpB-like_PALP_sf"/>
</dbReference>
<proteinExistence type="inferred from homology"/>
<keyword evidence="3" id="KW-0663">Pyridoxal phosphate</keyword>
<dbReference type="PANTHER" id="PTHR43050:SF1">
    <property type="entry name" value="SERINE RACEMASE"/>
    <property type="match status" value="1"/>
</dbReference>
<dbReference type="InterPro" id="IPR001926">
    <property type="entry name" value="TrpB-like_PALP"/>
</dbReference>
<comment type="similarity">
    <text evidence="2">Belongs to the serine/threonine dehydratase family.</text>
</comment>
<comment type="caution">
    <text evidence="5">The sequence shown here is derived from an EMBL/GenBank/DDBJ whole genome shotgun (WGS) entry which is preliminary data.</text>
</comment>
<keyword evidence="6" id="KW-1185">Reference proteome</keyword>
<dbReference type="PANTHER" id="PTHR43050">
    <property type="entry name" value="SERINE / THREONINE RACEMASE FAMILY MEMBER"/>
    <property type="match status" value="1"/>
</dbReference>
<sequence>MSKTPLPLTRASVVEALSLIRFSIHKTPVLTSKTLSALATREGGPKINLLFKCENLQKIGAFKIRGATHALARLSDDELRRGVVTHSSGNHAQALALAAREASAVRGFPIPAYIVMPHISTPSKIAATKGYGAEVIFSGSTADERETVTRAVQERTGAVLVPPYDHPHIILGQGTVALEFIDQAKEMWFPLDAIVAPCGGGGMLSGVAVVCQGTGIAVYGAEPREGADDAWWGLKNRLRVESVKSLTIADGLRTPVGVNNWAVISDLDMVKGVYTVSEGDIMRAMKLVIERMKILIEPSSAVPVAVVLYNEEFWSDMVECWREKGGRGELNIGIVVSGGNTTIEKIIELFGSSEK</sequence>
<dbReference type="EMBL" id="JBBBZM010000012">
    <property type="protein sequence ID" value="KAL0639327.1"/>
    <property type="molecule type" value="Genomic_DNA"/>
</dbReference>
<dbReference type="Gene3D" id="3.40.50.1100">
    <property type="match status" value="2"/>
</dbReference>
<evidence type="ECO:0000256" key="3">
    <source>
        <dbReference type="ARBA" id="ARBA00022898"/>
    </source>
</evidence>
<evidence type="ECO:0000259" key="4">
    <source>
        <dbReference type="Pfam" id="PF00291"/>
    </source>
</evidence>
<reference evidence="5 6" key="1">
    <citation type="submission" date="2024-02" db="EMBL/GenBank/DDBJ databases">
        <title>Discinaceae phylogenomics.</title>
        <authorList>
            <person name="Dirks A.C."/>
            <person name="James T.Y."/>
        </authorList>
    </citation>
    <scope>NUCLEOTIDE SEQUENCE [LARGE SCALE GENOMIC DNA]</scope>
    <source>
        <strain evidence="5 6">ACD0624</strain>
    </source>
</reference>
<name>A0ABR3GUD4_9PEZI</name>
<dbReference type="SUPFAM" id="SSF53686">
    <property type="entry name" value="Tryptophan synthase beta subunit-like PLP-dependent enzymes"/>
    <property type="match status" value="1"/>
</dbReference>
<accession>A0ABR3GUD4</accession>
<protein>
    <recommendedName>
        <fullName evidence="4">Tryptophan synthase beta chain-like PALP domain-containing protein</fullName>
    </recommendedName>
</protein>